<dbReference type="Proteomes" id="UP001458880">
    <property type="component" value="Unassembled WGS sequence"/>
</dbReference>
<organism evidence="2 3">
    <name type="scientific">Popillia japonica</name>
    <name type="common">Japanese beetle</name>
    <dbReference type="NCBI Taxonomy" id="7064"/>
    <lineage>
        <taxon>Eukaryota</taxon>
        <taxon>Metazoa</taxon>
        <taxon>Ecdysozoa</taxon>
        <taxon>Arthropoda</taxon>
        <taxon>Hexapoda</taxon>
        <taxon>Insecta</taxon>
        <taxon>Pterygota</taxon>
        <taxon>Neoptera</taxon>
        <taxon>Endopterygota</taxon>
        <taxon>Coleoptera</taxon>
        <taxon>Polyphaga</taxon>
        <taxon>Scarabaeiformia</taxon>
        <taxon>Scarabaeidae</taxon>
        <taxon>Rutelinae</taxon>
        <taxon>Popillia</taxon>
    </lineage>
</organism>
<protein>
    <submittedName>
        <fullName evidence="2">Uncharacterized protein</fullName>
    </submittedName>
</protein>
<sequence>MLQRLKVSSKKLQIWEWMIWGLIPTDNDVLLTFVVDNKLNYEHQRLNLKPYFNMEAFRFCMEDKEAKKEEENEESDTPTSTTSEQSMEETI</sequence>
<dbReference type="AlphaFoldDB" id="A0AAW1MS25"/>
<proteinExistence type="predicted"/>
<keyword evidence="3" id="KW-1185">Reference proteome</keyword>
<evidence type="ECO:0000313" key="2">
    <source>
        <dbReference type="EMBL" id="KAK9751679.1"/>
    </source>
</evidence>
<name>A0AAW1MS25_POPJA</name>
<evidence type="ECO:0000256" key="1">
    <source>
        <dbReference type="SAM" id="MobiDB-lite"/>
    </source>
</evidence>
<reference evidence="2 3" key="1">
    <citation type="journal article" date="2024" name="BMC Genomics">
        <title>De novo assembly and annotation of Popillia japonica's genome with initial clues to its potential as an invasive pest.</title>
        <authorList>
            <person name="Cucini C."/>
            <person name="Boschi S."/>
            <person name="Funari R."/>
            <person name="Cardaioli E."/>
            <person name="Iannotti N."/>
            <person name="Marturano G."/>
            <person name="Paoli F."/>
            <person name="Bruttini M."/>
            <person name="Carapelli A."/>
            <person name="Frati F."/>
            <person name="Nardi F."/>
        </authorList>
    </citation>
    <scope>NUCLEOTIDE SEQUENCE [LARGE SCALE GENOMIC DNA]</scope>
    <source>
        <strain evidence="2">DMR45628</strain>
    </source>
</reference>
<accession>A0AAW1MS25</accession>
<gene>
    <name evidence="2" type="ORF">QE152_g4818</name>
</gene>
<comment type="caution">
    <text evidence="2">The sequence shown here is derived from an EMBL/GenBank/DDBJ whole genome shotgun (WGS) entry which is preliminary data.</text>
</comment>
<feature type="region of interest" description="Disordered" evidence="1">
    <location>
        <begin position="65"/>
        <end position="91"/>
    </location>
</feature>
<dbReference type="EMBL" id="JASPKY010000026">
    <property type="protein sequence ID" value="KAK9751679.1"/>
    <property type="molecule type" value="Genomic_DNA"/>
</dbReference>
<evidence type="ECO:0000313" key="3">
    <source>
        <dbReference type="Proteomes" id="UP001458880"/>
    </source>
</evidence>